<feature type="region of interest" description="Disordered" evidence="1">
    <location>
        <begin position="32"/>
        <end position="74"/>
    </location>
</feature>
<keyword evidence="3" id="KW-1185">Reference proteome</keyword>
<reference evidence="2 3" key="1">
    <citation type="journal article" date="2023" name="Plants (Basel)">
        <title>Bridging the Gap: Combining Genomics and Transcriptomics Approaches to Understand Stylosanthes scabra, an Orphan Legume from the Brazilian Caatinga.</title>
        <authorList>
            <person name="Ferreira-Neto J.R.C."/>
            <person name="da Silva M.D."/>
            <person name="Binneck E."/>
            <person name="de Melo N.F."/>
            <person name="da Silva R.H."/>
            <person name="de Melo A.L.T.M."/>
            <person name="Pandolfi V."/>
            <person name="Bustamante F.O."/>
            <person name="Brasileiro-Vidal A.C."/>
            <person name="Benko-Iseppon A.M."/>
        </authorList>
    </citation>
    <scope>NUCLEOTIDE SEQUENCE [LARGE SCALE GENOMIC DNA]</scope>
    <source>
        <tissue evidence="2">Leaves</tissue>
    </source>
</reference>
<gene>
    <name evidence="2" type="ORF">PIB30_020421</name>
</gene>
<comment type="caution">
    <text evidence="2">The sequence shown here is derived from an EMBL/GenBank/DDBJ whole genome shotgun (WGS) entry which is preliminary data.</text>
</comment>
<feature type="compositionally biased region" description="Low complexity" evidence="1">
    <location>
        <begin position="142"/>
        <end position="151"/>
    </location>
</feature>
<feature type="region of interest" description="Disordered" evidence="1">
    <location>
        <begin position="142"/>
        <end position="320"/>
    </location>
</feature>
<dbReference type="Proteomes" id="UP001341840">
    <property type="component" value="Unassembled WGS sequence"/>
</dbReference>
<evidence type="ECO:0000313" key="2">
    <source>
        <dbReference type="EMBL" id="MED6132594.1"/>
    </source>
</evidence>
<proteinExistence type="predicted"/>
<organism evidence="2 3">
    <name type="scientific">Stylosanthes scabra</name>
    <dbReference type="NCBI Taxonomy" id="79078"/>
    <lineage>
        <taxon>Eukaryota</taxon>
        <taxon>Viridiplantae</taxon>
        <taxon>Streptophyta</taxon>
        <taxon>Embryophyta</taxon>
        <taxon>Tracheophyta</taxon>
        <taxon>Spermatophyta</taxon>
        <taxon>Magnoliopsida</taxon>
        <taxon>eudicotyledons</taxon>
        <taxon>Gunneridae</taxon>
        <taxon>Pentapetalae</taxon>
        <taxon>rosids</taxon>
        <taxon>fabids</taxon>
        <taxon>Fabales</taxon>
        <taxon>Fabaceae</taxon>
        <taxon>Papilionoideae</taxon>
        <taxon>50 kb inversion clade</taxon>
        <taxon>dalbergioids sensu lato</taxon>
        <taxon>Dalbergieae</taxon>
        <taxon>Pterocarpus clade</taxon>
        <taxon>Stylosanthes</taxon>
    </lineage>
</organism>
<accession>A0ABU6S8K4</accession>
<feature type="compositionally biased region" description="Polar residues" evidence="1">
    <location>
        <begin position="208"/>
        <end position="222"/>
    </location>
</feature>
<sequence>MEDSGSLERLIVDPPEETGKLDWMELIMGPATVNADNGEALTETNPPPAPEEGDNQAQVSAADPSNGGPEEGTLDHLLGFLTEILLVGLLAENQRKSDRMILDLVDLNRNMLPRQDTMIMVPNPRAPILVDNNNKHLGVANNNAGNSFGGSREQGNSETIQNNQGDKGKGIAISDTSSRVDYDIIVPNSPDEDQELQTFQRPPKEPTQDNQHPIHNNGNNMWPSGIAKPSGKGSSRKRTADCEASEDKGLPQRRRLDGPSQAVTQAGANRGGGVHDPNARGILTLQGADIATMPINPPPPPKTCLGSTKTGKTTRPGGGT</sequence>
<evidence type="ECO:0000256" key="1">
    <source>
        <dbReference type="SAM" id="MobiDB-lite"/>
    </source>
</evidence>
<dbReference type="EMBL" id="JASCZI010060480">
    <property type="protein sequence ID" value="MED6132594.1"/>
    <property type="molecule type" value="Genomic_DNA"/>
</dbReference>
<feature type="compositionally biased region" description="Low complexity" evidence="1">
    <location>
        <begin position="306"/>
        <end position="320"/>
    </location>
</feature>
<evidence type="ECO:0000313" key="3">
    <source>
        <dbReference type="Proteomes" id="UP001341840"/>
    </source>
</evidence>
<feature type="compositionally biased region" description="Polar residues" evidence="1">
    <location>
        <begin position="153"/>
        <end position="165"/>
    </location>
</feature>
<feature type="compositionally biased region" description="Basic and acidic residues" evidence="1">
    <location>
        <begin position="238"/>
        <end position="257"/>
    </location>
</feature>
<protein>
    <submittedName>
        <fullName evidence="2">Uncharacterized protein</fullName>
    </submittedName>
</protein>
<name>A0ABU6S8K4_9FABA</name>